<keyword evidence="5" id="KW-1185">Reference proteome</keyword>
<evidence type="ECO:0000256" key="2">
    <source>
        <dbReference type="SAM" id="Phobius"/>
    </source>
</evidence>
<reference evidence="4 5" key="1">
    <citation type="submission" date="2019-02" db="EMBL/GenBank/DDBJ databases">
        <title>Genome sequencing of the rare red list fungi Antrodiella citrinella (Flaviporus citrinellus).</title>
        <authorList>
            <person name="Buettner E."/>
            <person name="Kellner H."/>
        </authorList>
    </citation>
    <scope>NUCLEOTIDE SEQUENCE [LARGE SCALE GENOMIC DNA]</scope>
    <source>
        <strain evidence="4 5">DSM 108506</strain>
    </source>
</reference>
<feature type="domain" description="DUF7598" evidence="3">
    <location>
        <begin position="92"/>
        <end position="155"/>
    </location>
</feature>
<dbReference type="OrthoDB" id="5327148at2759"/>
<comment type="caution">
    <text evidence="4">The sequence shown here is derived from an EMBL/GenBank/DDBJ whole genome shotgun (WGS) entry which is preliminary data.</text>
</comment>
<name>A0A4S4N3X9_9APHY</name>
<evidence type="ECO:0000256" key="1">
    <source>
        <dbReference type="SAM" id="MobiDB-lite"/>
    </source>
</evidence>
<feature type="compositionally biased region" description="Polar residues" evidence="1">
    <location>
        <begin position="224"/>
        <end position="233"/>
    </location>
</feature>
<evidence type="ECO:0000259" key="3">
    <source>
        <dbReference type="Pfam" id="PF24535"/>
    </source>
</evidence>
<evidence type="ECO:0000313" key="5">
    <source>
        <dbReference type="Proteomes" id="UP000308730"/>
    </source>
</evidence>
<dbReference type="Proteomes" id="UP000308730">
    <property type="component" value="Unassembled WGS sequence"/>
</dbReference>
<accession>A0A4S4N3X9</accession>
<sequence>MAKTTTADIEAAIPAKYIVTTAKGDKPAPWQFIFLNVVRGLSIMGLFLLFTSSIVTMANDINAVNHFNKASCPRNDCDYVTGSTVPNQAAGAFWAVLNRLLIMFQAIVLLLSEVGWPDQFFVRYFPILGRDFGLGALGIIQGLLGAAVLSHHVDKFSLASAFFLFSVSCLNILLGLAYREKSKSIRSIRAHHAAKKGVLPTVNDPAPGGSGAGISDKEREAMQRSDSTGSSRNGMGFGRQGEKAAKEQGYYVREPEESVPPYAPKPREPKNATSPIPAPELR</sequence>
<dbReference type="EMBL" id="SGPM01000080">
    <property type="protein sequence ID" value="THH30450.1"/>
    <property type="molecule type" value="Genomic_DNA"/>
</dbReference>
<feature type="transmembrane region" description="Helical" evidence="2">
    <location>
        <begin position="156"/>
        <end position="178"/>
    </location>
</feature>
<proteinExistence type="predicted"/>
<dbReference type="AlphaFoldDB" id="A0A4S4N3X9"/>
<keyword evidence="2" id="KW-1133">Transmembrane helix</keyword>
<organism evidence="4 5">
    <name type="scientific">Antrodiella citrinella</name>
    <dbReference type="NCBI Taxonomy" id="2447956"/>
    <lineage>
        <taxon>Eukaryota</taxon>
        <taxon>Fungi</taxon>
        <taxon>Dikarya</taxon>
        <taxon>Basidiomycota</taxon>
        <taxon>Agaricomycotina</taxon>
        <taxon>Agaricomycetes</taxon>
        <taxon>Polyporales</taxon>
        <taxon>Steccherinaceae</taxon>
        <taxon>Antrodiella</taxon>
    </lineage>
</organism>
<feature type="transmembrane region" description="Helical" evidence="2">
    <location>
        <begin position="33"/>
        <end position="55"/>
    </location>
</feature>
<evidence type="ECO:0000313" key="4">
    <source>
        <dbReference type="EMBL" id="THH30450.1"/>
    </source>
</evidence>
<dbReference type="Pfam" id="PF24535">
    <property type="entry name" value="DUF7598"/>
    <property type="match status" value="1"/>
</dbReference>
<keyword evidence="2" id="KW-0472">Membrane</keyword>
<feature type="transmembrane region" description="Helical" evidence="2">
    <location>
        <begin position="132"/>
        <end position="150"/>
    </location>
</feature>
<keyword evidence="2" id="KW-0812">Transmembrane</keyword>
<gene>
    <name evidence="4" type="ORF">EUX98_g3734</name>
</gene>
<feature type="region of interest" description="Disordered" evidence="1">
    <location>
        <begin position="199"/>
        <end position="282"/>
    </location>
</feature>
<protein>
    <recommendedName>
        <fullName evidence="3">DUF7598 domain-containing protein</fullName>
    </recommendedName>
</protein>
<feature type="transmembrane region" description="Helical" evidence="2">
    <location>
        <begin position="92"/>
        <end position="111"/>
    </location>
</feature>
<dbReference type="InterPro" id="IPR056019">
    <property type="entry name" value="DUF7598"/>
</dbReference>